<proteinExistence type="predicted"/>
<dbReference type="Gene3D" id="3.40.50.1820">
    <property type="entry name" value="alpha/beta hydrolase"/>
    <property type="match status" value="1"/>
</dbReference>
<protein>
    <submittedName>
        <fullName evidence="1">Alpha/beta hydrolase</fullName>
    </submittedName>
</protein>
<dbReference type="InterPro" id="IPR050583">
    <property type="entry name" value="Mycobacterial_A85_antigen"/>
</dbReference>
<gene>
    <name evidence="1" type="ORF">EPA93_06020</name>
</gene>
<dbReference type="RefSeq" id="WP_129886181.1">
    <property type="nucleotide sequence ID" value="NZ_CP035758.1"/>
</dbReference>
<dbReference type="PANTHER" id="PTHR48098:SF6">
    <property type="entry name" value="FERRI-BACILLIBACTIN ESTERASE BESA"/>
    <property type="match status" value="1"/>
</dbReference>
<keyword evidence="2" id="KW-1185">Reference proteome</keyword>
<dbReference type="EMBL" id="CP035758">
    <property type="protein sequence ID" value="QBD75583.1"/>
    <property type="molecule type" value="Genomic_DNA"/>
</dbReference>
<accession>A0A4P6JKJ7</accession>
<reference evidence="1 2" key="1">
    <citation type="submission" date="2019-01" db="EMBL/GenBank/DDBJ databases">
        <title>Ktedonosporobacter rubrisoli SCAWS-G2.</title>
        <authorList>
            <person name="Huang Y."/>
            <person name="Yan B."/>
        </authorList>
    </citation>
    <scope>NUCLEOTIDE SEQUENCE [LARGE SCALE GENOMIC DNA]</scope>
    <source>
        <strain evidence="1 2">SCAWS-G2</strain>
    </source>
</reference>
<organism evidence="1 2">
    <name type="scientific">Ktedonosporobacter rubrisoli</name>
    <dbReference type="NCBI Taxonomy" id="2509675"/>
    <lineage>
        <taxon>Bacteria</taxon>
        <taxon>Bacillati</taxon>
        <taxon>Chloroflexota</taxon>
        <taxon>Ktedonobacteria</taxon>
        <taxon>Ktedonobacterales</taxon>
        <taxon>Ktedonosporobacteraceae</taxon>
        <taxon>Ktedonosporobacter</taxon>
    </lineage>
</organism>
<evidence type="ECO:0000313" key="1">
    <source>
        <dbReference type="EMBL" id="QBD75583.1"/>
    </source>
</evidence>
<keyword evidence="1" id="KW-0378">Hydrolase</keyword>
<dbReference type="Pfam" id="PF00756">
    <property type="entry name" value="Esterase"/>
    <property type="match status" value="1"/>
</dbReference>
<dbReference type="InterPro" id="IPR000801">
    <property type="entry name" value="Esterase-like"/>
</dbReference>
<dbReference type="OrthoDB" id="9784036at2"/>
<dbReference type="Proteomes" id="UP000290365">
    <property type="component" value="Chromosome"/>
</dbReference>
<sequence length="260" mass="29197">MSEQHPRATLFGTEERTLFSTIRGREYRLTVALPDSYKTSTQAYPVIYVLDGDFNFGVAAGLTRFSHWFRKVPELIIVGIGYDMETADEFAALRDLDFDIPGVPGASSESVSHLFLDAITQEMIPFINANYRTIPSDRCLQGYSSGGFFVLYALFRQPDAFQRYISGSAILKSTYDYWIHHDEQLAARNGSNPIQLYLSVGELEEDDIPNFRRFVTFLEQGNYPGLTVSSEIYAGEGHGAEGIALTYLHGIAKVYPQVEL</sequence>
<dbReference type="AlphaFoldDB" id="A0A4P6JKJ7"/>
<evidence type="ECO:0000313" key="2">
    <source>
        <dbReference type="Proteomes" id="UP000290365"/>
    </source>
</evidence>
<dbReference type="PANTHER" id="PTHR48098">
    <property type="entry name" value="ENTEROCHELIN ESTERASE-RELATED"/>
    <property type="match status" value="1"/>
</dbReference>
<dbReference type="SUPFAM" id="SSF53474">
    <property type="entry name" value="alpha/beta-Hydrolases"/>
    <property type="match status" value="1"/>
</dbReference>
<dbReference type="GO" id="GO:0016787">
    <property type="term" value="F:hydrolase activity"/>
    <property type="evidence" value="ECO:0007669"/>
    <property type="project" value="UniProtKB-KW"/>
</dbReference>
<name>A0A4P6JKJ7_KTERU</name>
<dbReference type="InterPro" id="IPR029058">
    <property type="entry name" value="AB_hydrolase_fold"/>
</dbReference>
<dbReference type="KEGG" id="kbs:EPA93_06020"/>